<reference evidence="1" key="2">
    <citation type="journal article" date="2023" name="IMA Fungus">
        <title>Comparative genomic study of the Penicillium genus elucidates a diverse pangenome and 15 lateral gene transfer events.</title>
        <authorList>
            <person name="Petersen C."/>
            <person name="Sorensen T."/>
            <person name="Nielsen M.R."/>
            <person name="Sondergaard T.E."/>
            <person name="Sorensen J.L."/>
            <person name="Fitzpatrick D.A."/>
            <person name="Frisvad J.C."/>
            <person name="Nielsen K.L."/>
        </authorList>
    </citation>
    <scope>NUCLEOTIDE SEQUENCE</scope>
    <source>
        <strain evidence="1">IBT 34128</strain>
    </source>
</reference>
<dbReference type="OrthoDB" id="6105938at2759"/>
<dbReference type="EMBL" id="JAPMSZ010000009">
    <property type="protein sequence ID" value="KAJ5091107.1"/>
    <property type="molecule type" value="Genomic_DNA"/>
</dbReference>
<name>A0A9W9F042_9EURO</name>
<protein>
    <submittedName>
        <fullName evidence="1">Uncharacterized protein</fullName>
    </submittedName>
</protein>
<dbReference type="RefSeq" id="XP_056509305.1">
    <property type="nucleotide sequence ID" value="XM_056656505.1"/>
</dbReference>
<evidence type="ECO:0000313" key="2">
    <source>
        <dbReference type="Proteomes" id="UP001141434"/>
    </source>
</evidence>
<reference evidence="1" key="1">
    <citation type="submission" date="2022-11" db="EMBL/GenBank/DDBJ databases">
        <authorList>
            <person name="Petersen C."/>
        </authorList>
    </citation>
    <scope>NUCLEOTIDE SEQUENCE</scope>
    <source>
        <strain evidence="1">IBT 34128</strain>
    </source>
</reference>
<keyword evidence="2" id="KW-1185">Reference proteome</keyword>
<accession>A0A9W9F042</accession>
<dbReference type="PANTHER" id="PTHR38846:SF1">
    <property type="entry name" value="C3H1-TYPE DOMAIN-CONTAINING PROTEIN"/>
    <property type="match status" value="1"/>
</dbReference>
<dbReference type="PANTHER" id="PTHR38846">
    <property type="entry name" value="C3H1-TYPE DOMAIN-CONTAINING PROTEIN"/>
    <property type="match status" value="1"/>
</dbReference>
<proteinExistence type="predicted"/>
<sequence>MSINPFFKGFPGFDHDPTAGVCAEFQRISQHRKWKQGSKKWRKNWDACITAEYDRLIGIRVTSLATWQQICKKLGLKGLFTSITKCKKALCRVHVNLVDLLDCWEGEQGPQIFRTLSALRNYTKRTNRFFNKKAAKQDPVLRILLRELL</sequence>
<organism evidence="1 2">
    <name type="scientific">Penicillium alfredii</name>
    <dbReference type="NCBI Taxonomy" id="1506179"/>
    <lineage>
        <taxon>Eukaryota</taxon>
        <taxon>Fungi</taxon>
        <taxon>Dikarya</taxon>
        <taxon>Ascomycota</taxon>
        <taxon>Pezizomycotina</taxon>
        <taxon>Eurotiomycetes</taxon>
        <taxon>Eurotiomycetidae</taxon>
        <taxon>Eurotiales</taxon>
        <taxon>Aspergillaceae</taxon>
        <taxon>Penicillium</taxon>
    </lineage>
</organism>
<gene>
    <name evidence="1" type="ORF">NUU61_005977</name>
</gene>
<evidence type="ECO:0000313" key="1">
    <source>
        <dbReference type="EMBL" id="KAJ5091107.1"/>
    </source>
</evidence>
<dbReference type="GeneID" id="81395674"/>
<comment type="caution">
    <text evidence="1">The sequence shown here is derived from an EMBL/GenBank/DDBJ whole genome shotgun (WGS) entry which is preliminary data.</text>
</comment>
<dbReference type="Proteomes" id="UP001141434">
    <property type="component" value="Unassembled WGS sequence"/>
</dbReference>
<dbReference type="AlphaFoldDB" id="A0A9W9F042"/>